<keyword evidence="5" id="KW-0472">Membrane</keyword>
<dbReference type="InterPro" id="IPR024478">
    <property type="entry name" value="HlyB_4HB_MCP"/>
</dbReference>
<evidence type="ECO:0000256" key="5">
    <source>
        <dbReference type="SAM" id="Phobius"/>
    </source>
</evidence>
<comment type="caution">
    <text evidence="8">The sequence shown here is derived from an EMBL/GenBank/DDBJ whole genome shotgun (WGS) entry which is preliminary data.</text>
</comment>
<keyword evidence="2 4" id="KW-0807">Transducer</keyword>
<reference evidence="8" key="1">
    <citation type="submission" date="2022-11" db="EMBL/GenBank/DDBJ databases">
        <title>Parathalassolutuus dongxingensis gen. nov., sp. nov., a novel member of family Oceanospirillaceae isolated from a coastal shrimp pond in Guangxi, China.</title>
        <authorList>
            <person name="Chen H."/>
        </authorList>
    </citation>
    <scope>NUCLEOTIDE SEQUENCE</scope>
    <source>
        <strain evidence="8">G-43</strain>
    </source>
</reference>
<dbReference type="EMBL" id="JAPNOA010000056">
    <property type="protein sequence ID" value="MCY0966749.1"/>
    <property type="molecule type" value="Genomic_DNA"/>
</dbReference>
<dbReference type="CDD" id="cd11386">
    <property type="entry name" value="MCP_signal"/>
    <property type="match status" value="1"/>
</dbReference>
<dbReference type="PROSITE" id="PS50885">
    <property type="entry name" value="HAMP"/>
    <property type="match status" value="1"/>
</dbReference>
<dbReference type="GO" id="GO:0016020">
    <property type="term" value="C:membrane"/>
    <property type="evidence" value="ECO:0007669"/>
    <property type="project" value="UniProtKB-SubCell"/>
</dbReference>
<dbReference type="InterPro" id="IPR003660">
    <property type="entry name" value="HAMP_dom"/>
</dbReference>
<protein>
    <submittedName>
        <fullName evidence="8">Methyl-accepting chemotaxis protein</fullName>
    </submittedName>
</protein>
<name>A0A9X3EFV4_9GAMM</name>
<proteinExistence type="inferred from homology"/>
<evidence type="ECO:0000256" key="4">
    <source>
        <dbReference type="PROSITE-ProRule" id="PRU00284"/>
    </source>
</evidence>
<dbReference type="SUPFAM" id="SSF58104">
    <property type="entry name" value="Methyl-accepting chemotaxis protein (MCP) signaling domain"/>
    <property type="match status" value="1"/>
</dbReference>
<dbReference type="Pfam" id="PF12729">
    <property type="entry name" value="4HB_MCP_1"/>
    <property type="match status" value="1"/>
</dbReference>
<dbReference type="Pfam" id="PF00015">
    <property type="entry name" value="MCPsignal"/>
    <property type="match status" value="1"/>
</dbReference>
<feature type="transmembrane region" description="Helical" evidence="5">
    <location>
        <begin position="182"/>
        <end position="205"/>
    </location>
</feature>
<dbReference type="Proteomes" id="UP001150830">
    <property type="component" value="Unassembled WGS sequence"/>
</dbReference>
<dbReference type="InterPro" id="IPR047347">
    <property type="entry name" value="YvaQ-like_sensor"/>
</dbReference>
<feature type="domain" description="HAMP" evidence="7">
    <location>
        <begin position="206"/>
        <end position="259"/>
    </location>
</feature>
<dbReference type="SMART" id="SM00283">
    <property type="entry name" value="MA"/>
    <property type="match status" value="1"/>
</dbReference>
<evidence type="ECO:0000256" key="1">
    <source>
        <dbReference type="ARBA" id="ARBA00004370"/>
    </source>
</evidence>
<dbReference type="GO" id="GO:0006935">
    <property type="term" value="P:chemotaxis"/>
    <property type="evidence" value="ECO:0007669"/>
    <property type="project" value="InterPro"/>
</dbReference>
<evidence type="ECO:0000259" key="6">
    <source>
        <dbReference type="PROSITE" id="PS50111"/>
    </source>
</evidence>
<dbReference type="GO" id="GO:0004888">
    <property type="term" value="F:transmembrane signaling receptor activity"/>
    <property type="evidence" value="ECO:0007669"/>
    <property type="project" value="InterPro"/>
</dbReference>
<dbReference type="InterPro" id="IPR004090">
    <property type="entry name" value="Chemotax_Me-accpt_rcpt"/>
</dbReference>
<evidence type="ECO:0000256" key="3">
    <source>
        <dbReference type="ARBA" id="ARBA00029447"/>
    </source>
</evidence>
<keyword evidence="5" id="KW-1133">Transmembrane helix</keyword>
<keyword evidence="9" id="KW-1185">Reference proteome</keyword>
<dbReference type="CDD" id="cd06225">
    <property type="entry name" value="HAMP"/>
    <property type="match status" value="1"/>
</dbReference>
<dbReference type="Gene3D" id="1.10.287.950">
    <property type="entry name" value="Methyl-accepting chemotaxis protein"/>
    <property type="match status" value="1"/>
</dbReference>
<evidence type="ECO:0000259" key="7">
    <source>
        <dbReference type="PROSITE" id="PS50885"/>
    </source>
</evidence>
<comment type="subcellular location">
    <subcellularLocation>
        <location evidence="1">Membrane</location>
    </subcellularLocation>
</comment>
<dbReference type="PANTHER" id="PTHR32089">
    <property type="entry name" value="METHYL-ACCEPTING CHEMOTAXIS PROTEIN MCPB"/>
    <property type="match status" value="1"/>
</dbReference>
<feature type="domain" description="Methyl-accepting transducer" evidence="6">
    <location>
        <begin position="264"/>
        <end position="500"/>
    </location>
</feature>
<dbReference type="PRINTS" id="PR00260">
    <property type="entry name" value="CHEMTRNSDUCR"/>
</dbReference>
<comment type="similarity">
    <text evidence="3">Belongs to the methyl-accepting chemotaxis (MCP) protein family.</text>
</comment>
<dbReference type="PROSITE" id="PS50111">
    <property type="entry name" value="CHEMOTAXIS_TRANSDUC_2"/>
    <property type="match status" value="1"/>
</dbReference>
<sequence length="536" mass="57783">MKIIHRLTLLIVVGLLGAVIITSVGYSRLVELNANMRYIMDNTLPSLNTLNTANAEFLRLRVLIRAHILTTSDAEMQTLDRRIADTRTHLDSEITEYQQLFSDEKDRQLFTTAQNGVNQYMVLADKALELSRANKNQEATAALSQLIEIAEKVSTDLTANITYNEELAAAADKIGQANFENAVWVLVSVAVTTALILIGIGLMIYTQVHNGLTSAQNTIGRIRETLNFTLRAEAKGNDEIAEMLRAFNGLVQHLQSSLRDILTGVDTVYTTANQLQNAAERVSEGSNSQSSSSAHMAASVEEMTVSINHVADQARTTSEQSNEVGRKASAGQDVIAKTVNNIHAIADAVESAASDIRQLDAKGREIESVINIISSVAEQTNLLALNAAIEAARAGEQGRGFAVVADEVRSLAARTATSTKEISDIITAIQGVSRSAVKRMEEAITKVEQGVEGAGAANDTMAEICRVASESVSLVEDISNAIREQGAATNSIAQQVESVAQMVEENSKAASETSRQANELTKVSDSMKRIVNAYHL</sequence>
<evidence type="ECO:0000313" key="9">
    <source>
        <dbReference type="Proteomes" id="UP001150830"/>
    </source>
</evidence>
<dbReference type="RefSeq" id="WP_283174947.1">
    <property type="nucleotide sequence ID" value="NZ_JAPNOA010000056.1"/>
</dbReference>
<dbReference type="AlphaFoldDB" id="A0A9X3EFV4"/>
<evidence type="ECO:0000256" key="2">
    <source>
        <dbReference type="ARBA" id="ARBA00023224"/>
    </source>
</evidence>
<gene>
    <name evidence="8" type="ORF">OUO13_16320</name>
</gene>
<dbReference type="CDD" id="cd19411">
    <property type="entry name" value="MCP2201-like_sensor"/>
    <property type="match status" value="1"/>
</dbReference>
<keyword evidence="5" id="KW-0812">Transmembrane</keyword>
<dbReference type="SMART" id="SM00304">
    <property type="entry name" value="HAMP"/>
    <property type="match status" value="2"/>
</dbReference>
<organism evidence="8 9">
    <name type="scientific">Parathalassolituus penaei</name>
    <dbReference type="NCBI Taxonomy" id="2997323"/>
    <lineage>
        <taxon>Bacteria</taxon>
        <taxon>Pseudomonadati</taxon>
        <taxon>Pseudomonadota</taxon>
        <taxon>Gammaproteobacteria</taxon>
        <taxon>Oceanospirillales</taxon>
        <taxon>Oceanospirillaceae</taxon>
        <taxon>Parathalassolituus</taxon>
    </lineage>
</organism>
<dbReference type="InterPro" id="IPR004089">
    <property type="entry name" value="MCPsignal_dom"/>
</dbReference>
<accession>A0A9X3EFV4</accession>
<dbReference type="GO" id="GO:0007165">
    <property type="term" value="P:signal transduction"/>
    <property type="evidence" value="ECO:0007669"/>
    <property type="project" value="UniProtKB-KW"/>
</dbReference>
<evidence type="ECO:0000313" key="8">
    <source>
        <dbReference type="EMBL" id="MCY0966749.1"/>
    </source>
</evidence>
<feature type="transmembrane region" description="Helical" evidence="5">
    <location>
        <begin position="7"/>
        <end position="26"/>
    </location>
</feature>
<dbReference type="PANTHER" id="PTHR32089:SF112">
    <property type="entry name" value="LYSOZYME-LIKE PROTEIN-RELATED"/>
    <property type="match status" value="1"/>
</dbReference>
<dbReference type="FunFam" id="1.10.287.950:FF:000001">
    <property type="entry name" value="Methyl-accepting chemotaxis sensory transducer"/>
    <property type="match status" value="1"/>
</dbReference>